<dbReference type="InterPro" id="IPR023346">
    <property type="entry name" value="Lysozyme-like_dom_sf"/>
</dbReference>
<keyword evidence="13" id="KW-0961">Cell wall biogenesis/degradation</keyword>
<evidence type="ECO:0000313" key="20">
    <source>
        <dbReference type="EMBL" id="SFH74490.1"/>
    </source>
</evidence>
<evidence type="ECO:0000256" key="9">
    <source>
        <dbReference type="ARBA" id="ARBA00022984"/>
    </source>
</evidence>
<dbReference type="Pfam" id="PF00912">
    <property type="entry name" value="Transgly"/>
    <property type="match status" value="1"/>
</dbReference>
<feature type="domain" description="Penicillin-binding protein transpeptidase" evidence="18">
    <location>
        <begin position="539"/>
        <end position="787"/>
    </location>
</feature>
<dbReference type="Gene3D" id="3.40.710.10">
    <property type="entry name" value="DD-peptidase/beta-lactamase superfamily"/>
    <property type="match status" value="1"/>
</dbReference>
<evidence type="ECO:0000313" key="21">
    <source>
        <dbReference type="Proteomes" id="UP000198668"/>
    </source>
</evidence>
<evidence type="ECO:0000256" key="6">
    <source>
        <dbReference type="ARBA" id="ARBA00022692"/>
    </source>
</evidence>
<keyword evidence="9" id="KW-0573">Peptidoglycan synthesis</keyword>
<gene>
    <name evidence="20" type="ORF">SAMN04489868_1192</name>
</gene>
<dbReference type="InterPro" id="IPR050396">
    <property type="entry name" value="Glycosyltr_51/Transpeptidase"/>
</dbReference>
<feature type="region of interest" description="Disordered" evidence="16">
    <location>
        <begin position="875"/>
        <end position="897"/>
    </location>
</feature>
<keyword evidence="10 17" id="KW-1133">Transmembrane helix</keyword>
<evidence type="ECO:0000256" key="14">
    <source>
        <dbReference type="ARBA" id="ARBA00034000"/>
    </source>
</evidence>
<feature type="region of interest" description="Disordered" evidence="16">
    <location>
        <begin position="76"/>
        <end position="97"/>
    </location>
</feature>
<dbReference type="PANTHER" id="PTHR32282:SF32">
    <property type="entry name" value="PENICILLIN-BINDING PROTEIN 2A"/>
    <property type="match status" value="1"/>
</dbReference>
<dbReference type="Gene3D" id="3.40.50.12800">
    <property type="match status" value="1"/>
</dbReference>
<keyword evidence="6 17" id="KW-0812">Transmembrane</keyword>
<protein>
    <submittedName>
        <fullName evidence="20">Penicillin-binding protein</fullName>
    </submittedName>
</protein>
<sequence length="941" mass="105131">MKDPQKNKGLAFLKNVSNTVHSFFRESGHLLKRDWNFLKLHWKQSVVPFLHRFFSKVDESTRHLFHRLQDNVMQWKQRRNSSSSTKPEPESTEESLVLAEEEKIDKEPNNQEEANVQEEKGKFSSSLWHSFIFGFNVTYNVIRNLILIIAIFLIIGGAFAAGTGAGLFASLVSGQEPPSYEEMKTAIGDVSQTSSMYYASGEMISDFRSDLKRTSIPLDQMSDYIVNGIIATEDEYFREHKGVVPKAIMRALVQQVMGSSVTSGGSTLTQQLVKQQILSSEVTFERKVNEILIAYRLENYFSKDEILQSYLNISPFGRNNHGNNIAGVHEAATGIFGVEASELSLPQAAFIAGLPQNPIVYSPYTNSGQIKEDVTAGLSRKNEVLFRMYREGYISEDEYKEAKAYDLTQDFLSREDTDAKNKSYLYDEVEKQAREIVMEQLYTADGKTAEDISKNKDLYDKYYEMADDDMRLNGYQVYSTIDKPIYDAFQQVAANYGYTLGRDKTVTYKDKNGRTKVRYEEDPETGEKVAMKRPAETGVQLLDNTTGAIIAFVGGRDYESNMYNHAFTAHRQPGSTIKPLVVYAPAIEEGILTPASIIPDTRLFVKNGNEYKEITNVGKRVSGTNVDARTALSKSMNIPTTRIFLAAQESGDPTKYLPLMGIGTDSIPESDYQNASLALGGTSNGPTILEQTSAFTTFANGGVHTDPYLIEKIENGKGEVIYQHETKQTKVFSPETAYLTLDMMRDAMNSGTGKGTKDWLNFNADIYGKTGTTSSQRDIWFIGSTPNITLSSWTGYDDNMSIDTEGGTSASIRNRRYWARLMNAIYETNPTVLGTDLTFKQPEGIKTETVLTETGMKPGEVTVPSGSVAAAQKYAEQRKKSQPGAPDTSAGTWLPDGTKITINGDTKQDIFSSHHLPGVTKYNFLIHGPADEQNLFWKNKR</sequence>
<keyword evidence="12" id="KW-0511">Multifunctional enzyme</keyword>
<organism evidence="20 21">
    <name type="scientific">Pisciglobus halotolerans</name>
    <dbReference type="NCBI Taxonomy" id="745365"/>
    <lineage>
        <taxon>Bacteria</taxon>
        <taxon>Bacillati</taxon>
        <taxon>Bacillota</taxon>
        <taxon>Bacilli</taxon>
        <taxon>Lactobacillales</taxon>
        <taxon>Carnobacteriaceae</taxon>
    </lineage>
</organism>
<dbReference type="InterPro" id="IPR001460">
    <property type="entry name" value="PCN-bd_Tpept"/>
</dbReference>
<dbReference type="GO" id="GO:0009002">
    <property type="term" value="F:serine-type D-Ala-D-Ala carboxypeptidase activity"/>
    <property type="evidence" value="ECO:0007669"/>
    <property type="project" value="UniProtKB-EC"/>
</dbReference>
<keyword evidence="2" id="KW-0121">Carboxypeptidase</keyword>
<dbReference type="PANTHER" id="PTHR32282">
    <property type="entry name" value="BINDING PROTEIN TRANSPEPTIDASE, PUTATIVE-RELATED"/>
    <property type="match status" value="1"/>
</dbReference>
<keyword evidence="21" id="KW-1185">Reference proteome</keyword>
<dbReference type="GO" id="GO:0008658">
    <property type="term" value="F:penicillin binding"/>
    <property type="evidence" value="ECO:0007669"/>
    <property type="project" value="InterPro"/>
</dbReference>
<keyword evidence="4" id="KW-0328">Glycosyltransferase</keyword>
<evidence type="ECO:0000256" key="2">
    <source>
        <dbReference type="ARBA" id="ARBA00022645"/>
    </source>
</evidence>
<evidence type="ECO:0000256" key="1">
    <source>
        <dbReference type="ARBA" id="ARBA00022475"/>
    </source>
</evidence>
<dbReference type="Pfam" id="PF00905">
    <property type="entry name" value="Transpeptidase"/>
    <property type="match status" value="1"/>
</dbReference>
<evidence type="ECO:0000256" key="5">
    <source>
        <dbReference type="ARBA" id="ARBA00022679"/>
    </source>
</evidence>
<dbReference type="InterPro" id="IPR012338">
    <property type="entry name" value="Beta-lactam/transpept-like"/>
</dbReference>
<keyword evidence="8" id="KW-0133">Cell shape</keyword>
<proteinExistence type="predicted"/>
<evidence type="ECO:0000256" key="4">
    <source>
        <dbReference type="ARBA" id="ARBA00022676"/>
    </source>
</evidence>
<dbReference type="InterPro" id="IPR001264">
    <property type="entry name" value="Glyco_trans_51"/>
</dbReference>
<evidence type="ECO:0000256" key="3">
    <source>
        <dbReference type="ARBA" id="ARBA00022670"/>
    </source>
</evidence>
<evidence type="ECO:0000256" key="13">
    <source>
        <dbReference type="ARBA" id="ARBA00023316"/>
    </source>
</evidence>
<keyword evidence="7" id="KW-0378">Hydrolase</keyword>
<dbReference type="AlphaFoldDB" id="A0A1I3CIT7"/>
<evidence type="ECO:0000256" key="17">
    <source>
        <dbReference type="SAM" id="Phobius"/>
    </source>
</evidence>
<dbReference type="GO" id="GO:0006508">
    <property type="term" value="P:proteolysis"/>
    <property type="evidence" value="ECO:0007669"/>
    <property type="project" value="UniProtKB-KW"/>
</dbReference>
<comment type="catalytic activity">
    <reaction evidence="14">
        <text>Preferential cleavage: (Ac)2-L-Lys-D-Ala-|-D-Ala. Also transpeptidation of peptidyl-alanyl moieties that are N-acyl substituents of D-alanine.</text>
        <dbReference type="EC" id="3.4.16.4"/>
    </reaction>
</comment>
<feature type="transmembrane region" description="Helical" evidence="17">
    <location>
        <begin position="145"/>
        <end position="169"/>
    </location>
</feature>
<feature type="domain" description="Glycosyl transferase family 51" evidence="19">
    <location>
        <begin position="201"/>
        <end position="388"/>
    </location>
</feature>
<evidence type="ECO:0000256" key="10">
    <source>
        <dbReference type="ARBA" id="ARBA00022989"/>
    </source>
</evidence>
<dbReference type="Proteomes" id="UP000198668">
    <property type="component" value="Unassembled WGS sequence"/>
</dbReference>
<dbReference type="GO" id="GO:0008955">
    <property type="term" value="F:peptidoglycan glycosyltransferase activity"/>
    <property type="evidence" value="ECO:0007669"/>
    <property type="project" value="UniProtKB-EC"/>
</dbReference>
<keyword evidence="11 17" id="KW-0472">Membrane</keyword>
<reference evidence="20 21" key="1">
    <citation type="submission" date="2016-10" db="EMBL/GenBank/DDBJ databases">
        <authorList>
            <person name="de Groot N.N."/>
        </authorList>
    </citation>
    <scope>NUCLEOTIDE SEQUENCE [LARGE SCALE GENOMIC DNA]</scope>
    <source>
        <strain evidence="20 21">DSM 27630</strain>
    </source>
</reference>
<dbReference type="GO" id="GO:0030288">
    <property type="term" value="C:outer membrane-bounded periplasmic space"/>
    <property type="evidence" value="ECO:0007669"/>
    <property type="project" value="TreeGrafter"/>
</dbReference>
<dbReference type="Gene3D" id="3.90.1310.40">
    <property type="match status" value="1"/>
</dbReference>
<evidence type="ECO:0000256" key="15">
    <source>
        <dbReference type="ARBA" id="ARBA00049902"/>
    </source>
</evidence>
<evidence type="ECO:0000256" key="16">
    <source>
        <dbReference type="SAM" id="MobiDB-lite"/>
    </source>
</evidence>
<keyword evidence="5" id="KW-0808">Transferase</keyword>
<keyword evidence="3" id="KW-0645">Protease</keyword>
<keyword evidence="1" id="KW-1003">Cell membrane</keyword>
<dbReference type="GO" id="GO:0071555">
    <property type="term" value="P:cell wall organization"/>
    <property type="evidence" value="ECO:0007669"/>
    <property type="project" value="UniProtKB-KW"/>
</dbReference>
<dbReference type="Gene3D" id="1.10.3810.10">
    <property type="entry name" value="Biosynthetic peptidoglycan transglycosylase-like"/>
    <property type="match status" value="1"/>
</dbReference>
<evidence type="ECO:0000256" key="8">
    <source>
        <dbReference type="ARBA" id="ARBA00022960"/>
    </source>
</evidence>
<evidence type="ECO:0000259" key="18">
    <source>
        <dbReference type="Pfam" id="PF00905"/>
    </source>
</evidence>
<comment type="catalytic activity">
    <reaction evidence="15">
        <text>[GlcNAc-(1-&gt;4)-Mur2Ac(oyl-L-Ala-gamma-D-Glu-L-Lys-D-Ala-D-Ala)](n)-di-trans,octa-cis-undecaprenyl diphosphate + beta-D-GlcNAc-(1-&gt;4)-Mur2Ac(oyl-L-Ala-gamma-D-Glu-L-Lys-D-Ala-D-Ala)-di-trans,octa-cis-undecaprenyl diphosphate = [GlcNAc-(1-&gt;4)-Mur2Ac(oyl-L-Ala-gamma-D-Glu-L-Lys-D-Ala-D-Ala)](n+1)-di-trans,octa-cis-undecaprenyl diphosphate + di-trans,octa-cis-undecaprenyl diphosphate + H(+)</text>
        <dbReference type="Rhea" id="RHEA:23708"/>
        <dbReference type="Rhea" id="RHEA-COMP:9602"/>
        <dbReference type="Rhea" id="RHEA-COMP:9603"/>
        <dbReference type="ChEBI" id="CHEBI:15378"/>
        <dbReference type="ChEBI" id="CHEBI:58405"/>
        <dbReference type="ChEBI" id="CHEBI:60033"/>
        <dbReference type="ChEBI" id="CHEBI:78435"/>
        <dbReference type="EC" id="2.4.99.28"/>
    </reaction>
</comment>
<dbReference type="SUPFAM" id="SSF53955">
    <property type="entry name" value="Lysozyme-like"/>
    <property type="match status" value="1"/>
</dbReference>
<accession>A0A1I3CIT7</accession>
<dbReference type="GO" id="GO:0009252">
    <property type="term" value="P:peptidoglycan biosynthetic process"/>
    <property type="evidence" value="ECO:0007669"/>
    <property type="project" value="UniProtKB-KW"/>
</dbReference>
<dbReference type="GO" id="GO:0008360">
    <property type="term" value="P:regulation of cell shape"/>
    <property type="evidence" value="ECO:0007669"/>
    <property type="project" value="UniProtKB-KW"/>
</dbReference>
<dbReference type="OrthoDB" id="9766909at2"/>
<dbReference type="SUPFAM" id="SSF56601">
    <property type="entry name" value="beta-lactamase/transpeptidase-like"/>
    <property type="match status" value="1"/>
</dbReference>
<evidence type="ECO:0000256" key="11">
    <source>
        <dbReference type="ARBA" id="ARBA00023136"/>
    </source>
</evidence>
<evidence type="ECO:0000256" key="12">
    <source>
        <dbReference type="ARBA" id="ARBA00023268"/>
    </source>
</evidence>
<evidence type="ECO:0000256" key="7">
    <source>
        <dbReference type="ARBA" id="ARBA00022801"/>
    </source>
</evidence>
<dbReference type="EMBL" id="FOQE01000019">
    <property type="protein sequence ID" value="SFH74490.1"/>
    <property type="molecule type" value="Genomic_DNA"/>
</dbReference>
<evidence type="ECO:0000259" key="19">
    <source>
        <dbReference type="Pfam" id="PF00912"/>
    </source>
</evidence>
<name>A0A1I3CIT7_9LACT</name>
<dbReference type="InterPro" id="IPR036950">
    <property type="entry name" value="PBP_transglycosylase"/>
</dbReference>
<dbReference type="RefSeq" id="WP_092092522.1">
    <property type="nucleotide sequence ID" value="NZ_FOQE01000019.1"/>
</dbReference>